<protein>
    <submittedName>
        <fullName evidence="2">Stage III sporulation protein ad, putative</fullName>
    </submittedName>
</protein>
<evidence type="ECO:0000313" key="2">
    <source>
        <dbReference type="EMBL" id="ADU26753.1"/>
    </source>
</evidence>
<keyword evidence="1" id="KW-1133">Transmembrane helix</keyword>
<accession>E6U547</accession>
<dbReference type="InterPro" id="IPR025664">
    <property type="entry name" value="Spore_III_AC/AD"/>
</dbReference>
<evidence type="ECO:0000256" key="1">
    <source>
        <dbReference type="SAM" id="Phobius"/>
    </source>
</evidence>
<gene>
    <name evidence="2" type="ordered locus">Ethha_1202</name>
</gene>
<evidence type="ECO:0000313" key="3">
    <source>
        <dbReference type="Proteomes" id="UP000001551"/>
    </source>
</evidence>
<keyword evidence="1" id="KW-0812">Transmembrane</keyword>
<sequence>MDMLHIAGIAVTVAAFAVLLRQYRKEYALMLGLTAGVLLFGFILSKATPVFAELNHLTEQARINKTYVSVLIKSLGICFVTQLAADTCRDAGETAVAGKVEMAGKFAVLLVALPLFGQIAELAIGLLAG</sequence>
<keyword evidence="1" id="KW-0472">Membrane</keyword>
<dbReference type="Proteomes" id="UP000001551">
    <property type="component" value="Chromosome"/>
</dbReference>
<dbReference type="EMBL" id="CP002400">
    <property type="protein sequence ID" value="ADU26753.1"/>
    <property type="molecule type" value="Genomic_DNA"/>
</dbReference>
<keyword evidence="3" id="KW-1185">Reference proteome</keyword>
<dbReference type="STRING" id="663278.Ethha_1202"/>
<dbReference type="RefSeq" id="WP_013485114.1">
    <property type="nucleotide sequence ID" value="NC_014828.1"/>
</dbReference>
<feature type="transmembrane region" description="Helical" evidence="1">
    <location>
        <begin position="27"/>
        <end position="45"/>
    </location>
</feature>
<organism evidence="2 3">
    <name type="scientific">Ethanoligenens harbinense (strain DSM 18485 / JCM 12961 / CGMCC 1.5033 / YUAN-3)</name>
    <dbReference type="NCBI Taxonomy" id="663278"/>
    <lineage>
        <taxon>Bacteria</taxon>
        <taxon>Bacillati</taxon>
        <taxon>Bacillota</taxon>
        <taxon>Clostridia</taxon>
        <taxon>Eubacteriales</taxon>
        <taxon>Oscillospiraceae</taxon>
        <taxon>Ethanoligenens</taxon>
    </lineage>
</organism>
<feature type="transmembrane region" description="Helical" evidence="1">
    <location>
        <begin position="105"/>
        <end position="128"/>
    </location>
</feature>
<dbReference type="AlphaFoldDB" id="E6U547"/>
<dbReference type="KEGG" id="eha:Ethha_1202"/>
<proteinExistence type="predicted"/>
<dbReference type="eggNOG" id="ENOG5032SJW">
    <property type="taxonomic scope" value="Bacteria"/>
</dbReference>
<reference evidence="2 3" key="1">
    <citation type="submission" date="2010-12" db="EMBL/GenBank/DDBJ databases">
        <title>Complete sequence of Ethanoligenens harbinense YUAN-3.</title>
        <authorList>
            <person name="Lucas S."/>
            <person name="Copeland A."/>
            <person name="Lapidus A."/>
            <person name="Cheng J.-F."/>
            <person name="Bruce D."/>
            <person name="Goodwin L."/>
            <person name="Pitluck S."/>
            <person name="Chertkov O."/>
            <person name="Misra M."/>
            <person name="Detter J.C."/>
            <person name="Han C."/>
            <person name="Tapia R."/>
            <person name="Land M."/>
            <person name="Hauser L."/>
            <person name="Jeffries C."/>
            <person name="Kyrpides N."/>
            <person name="Ivanova N."/>
            <person name="Mikhailova N."/>
            <person name="Wang A."/>
            <person name="Mouttaki H."/>
            <person name="He Z."/>
            <person name="Zhou J."/>
            <person name="Hemme C.L."/>
            <person name="Woyke T."/>
        </authorList>
    </citation>
    <scope>NUCLEOTIDE SEQUENCE [LARGE SCALE GENOMIC DNA]</scope>
    <source>
        <strain evidence="3">DSM 18485 / JCM 12961 / CGMCC 1.5033 / YUAN-3</strain>
    </source>
</reference>
<name>E6U547_ETHHY</name>
<dbReference type="HOGENOM" id="CLU_159353_0_1_9"/>
<dbReference type="Pfam" id="PF06686">
    <property type="entry name" value="SpoIIIAC"/>
    <property type="match status" value="2"/>
</dbReference>